<keyword evidence="5 10" id="KW-0813">Transport</keyword>
<dbReference type="InterPro" id="IPR018323">
    <property type="entry name" value="OM_lipoprot_carrier_LolA_Pbac"/>
</dbReference>
<keyword evidence="11" id="KW-0449">Lipoprotein</keyword>
<keyword evidence="9 10" id="KW-0143">Chaperone</keyword>
<dbReference type="Pfam" id="PF03548">
    <property type="entry name" value="LolA"/>
    <property type="match status" value="1"/>
</dbReference>
<dbReference type="EMBL" id="CP080544">
    <property type="protein sequence ID" value="QYR52141.1"/>
    <property type="molecule type" value="Genomic_DNA"/>
</dbReference>
<organism evidence="11 12">
    <name type="scientific">Lysobacter soyae</name>
    <dbReference type="NCBI Taxonomy" id="2764185"/>
    <lineage>
        <taxon>Bacteria</taxon>
        <taxon>Pseudomonadati</taxon>
        <taxon>Pseudomonadota</taxon>
        <taxon>Gammaproteobacteria</taxon>
        <taxon>Lysobacterales</taxon>
        <taxon>Lysobacteraceae</taxon>
        <taxon>Lysobacter</taxon>
    </lineage>
</organism>
<feature type="chain" id="PRO_5044903482" description="Outer-membrane lipoprotein carrier protein" evidence="10">
    <location>
        <begin position="24"/>
        <end position="208"/>
    </location>
</feature>
<comment type="function">
    <text evidence="10">Participates in the translocation of lipoproteins from the inner membrane to the outer membrane. Only forms a complex with a lipoprotein if the residue after the N-terminal Cys is not an aspartate (The Asp acts as a targeting signal to indicate that the lipoprotein should stay in the inner membrane).</text>
</comment>
<evidence type="ECO:0000256" key="5">
    <source>
        <dbReference type="ARBA" id="ARBA00022448"/>
    </source>
</evidence>
<reference evidence="11 12" key="1">
    <citation type="submission" date="2021-08" db="EMBL/GenBank/DDBJ databases">
        <title>Lysobacter sp. strain CJ11 Genome sequencing and assembly.</title>
        <authorList>
            <person name="Kim I."/>
        </authorList>
    </citation>
    <scope>NUCLEOTIDE SEQUENCE [LARGE SCALE GENOMIC DNA]</scope>
    <source>
        <strain evidence="11 12">CJ11</strain>
    </source>
</reference>
<feature type="signal peptide" evidence="10">
    <location>
        <begin position="1"/>
        <end position="23"/>
    </location>
</feature>
<comment type="similarity">
    <text evidence="2 10">Belongs to the LolA family.</text>
</comment>
<comment type="subunit">
    <text evidence="3 10">Monomer.</text>
</comment>
<keyword evidence="7 10" id="KW-0574">Periplasm</keyword>
<evidence type="ECO:0000256" key="10">
    <source>
        <dbReference type="HAMAP-Rule" id="MF_00240"/>
    </source>
</evidence>
<dbReference type="RefSeq" id="WP_220378929.1">
    <property type="nucleotide sequence ID" value="NZ_CP080544.1"/>
</dbReference>
<evidence type="ECO:0000256" key="9">
    <source>
        <dbReference type="ARBA" id="ARBA00023186"/>
    </source>
</evidence>
<keyword evidence="8 10" id="KW-0653">Protein transport</keyword>
<comment type="subcellular location">
    <subcellularLocation>
        <location evidence="1 10">Periplasm</location>
    </subcellularLocation>
</comment>
<gene>
    <name evidence="10 11" type="primary">lolA</name>
    <name evidence="11" type="ORF">H8L67_05825</name>
</gene>
<dbReference type="Gene3D" id="2.50.20.10">
    <property type="entry name" value="Lipoprotein localisation LolA/LolB/LppX"/>
    <property type="match status" value="1"/>
</dbReference>
<evidence type="ECO:0000313" key="11">
    <source>
        <dbReference type="EMBL" id="QYR52141.1"/>
    </source>
</evidence>
<protein>
    <recommendedName>
        <fullName evidence="4 10">Outer-membrane lipoprotein carrier protein</fullName>
    </recommendedName>
</protein>
<dbReference type="Proteomes" id="UP000824755">
    <property type="component" value="Chromosome"/>
</dbReference>
<sequence length="208" mass="22869" precursor="true">MKISKTLLAGALGLMLTPMLANASGRDQLNKFTQGLKSLRGGFAQQVYDAKGRLKTSSSGRVSMSRPNLFRWEYVKPYQQLIVADGKTVWIHEPDLKQVTKREQGTEEQNSPLTVLTDPAKLDALFIAREGGVTNGVEWLNLTPKNKADAGVESARLGFKDNALYQIDLKDSLGQTTKMVFAKWERNVGLPAGNFKFVVPKGTDVVGN</sequence>
<evidence type="ECO:0000256" key="2">
    <source>
        <dbReference type="ARBA" id="ARBA00007615"/>
    </source>
</evidence>
<accession>A0ABX8WKH6</accession>
<dbReference type="HAMAP" id="MF_00240">
    <property type="entry name" value="LolA"/>
    <property type="match status" value="1"/>
</dbReference>
<proteinExistence type="inferred from homology"/>
<dbReference type="InterPro" id="IPR004564">
    <property type="entry name" value="OM_lipoprot_carrier_LolA-like"/>
</dbReference>
<dbReference type="NCBIfam" id="TIGR00547">
    <property type="entry name" value="lolA"/>
    <property type="match status" value="1"/>
</dbReference>
<evidence type="ECO:0000313" key="12">
    <source>
        <dbReference type="Proteomes" id="UP000824755"/>
    </source>
</evidence>
<evidence type="ECO:0000256" key="1">
    <source>
        <dbReference type="ARBA" id="ARBA00004418"/>
    </source>
</evidence>
<evidence type="ECO:0000256" key="4">
    <source>
        <dbReference type="ARBA" id="ARBA00014035"/>
    </source>
</evidence>
<dbReference type="InterPro" id="IPR029046">
    <property type="entry name" value="LolA/LolB/LppX"/>
</dbReference>
<evidence type="ECO:0000256" key="8">
    <source>
        <dbReference type="ARBA" id="ARBA00022927"/>
    </source>
</evidence>
<evidence type="ECO:0000256" key="6">
    <source>
        <dbReference type="ARBA" id="ARBA00022729"/>
    </source>
</evidence>
<keyword evidence="12" id="KW-1185">Reference proteome</keyword>
<dbReference type="PANTHER" id="PTHR35869:SF1">
    <property type="entry name" value="OUTER-MEMBRANE LIPOPROTEIN CARRIER PROTEIN"/>
    <property type="match status" value="1"/>
</dbReference>
<dbReference type="CDD" id="cd16325">
    <property type="entry name" value="LolA"/>
    <property type="match status" value="1"/>
</dbReference>
<keyword evidence="6 10" id="KW-0732">Signal</keyword>
<evidence type="ECO:0000256" key="7">
    <source>
        <dbReference type="ARBA" id="ARBA00022764"/>
    </source>
</evidence>
<dbReference type="SUPFAM" id="SSF89392">
    <property type="entry name" value="Prokaryotic lipoproteins and lipoprotein localization factors"/>
    <property type="match status" value="1"/>
</dbReference>
<name>A0ABX8WKH6_9GAMM</name>
<evidence type="ECO:0000256" key="3">
    <source>
        <dbReference type="ARBA" id="ARBA00011245"/>
    </source>
</evidence>
<dbReference type="PANTHER" id="PTHR35869">
    <property type="entry name" value="OUTER-MEMBRANE LIPOPROTEIN CARRIER PROTEIN"/>
    <property type="match status" value="1"/>
</dbReference>